<proteinExistence type="predicted"/>
<keyword evidence="2" id="KW-1185">Reference proteome</keyword>
<reference evidence="1 2" key="1">
    <citation type="submission" date="2020-06" db="EMBL/GenBank/DDBJ databases">
        <title>Genome mining for natural products.</title>
        <authorList>
            <person name="Zhang B."/>
            <person name="Shi J."/>
            <person name="Ge H."/>
        </authorList>
    </citation>
    <scope>NUCLEOTIDE SEQUENCE [LARGE SCALE GENOMIC DNA]</scope>
    <source>
        <strain evidence="1 2">NA02069</strain>
    </source>
</reference>
<gene>
    <name evidence="1" type="ORF">HUT05_46715</name>
</gene>
<dbReference type="Pfam" id="PF09947">
    <property type="entry name" value="DUF2180"/>
    <property type="match status" value="1"/>
</dbReference>
<accession>A0A7H8TPX5</accession>
<name>A0A7H8TPX5_STRCX</name>
<protein>
    <submittedName>
        <fullName evidence="1">DUF2180 family protein</fullName>
    </submittedName>
</protein>
<dbReference type="Proteomes" id="UP000509418">
    <property type="component" value="Chromosome"/>
</dbReference>
<sequence>MNCYECAQAGRTTEPVAICRVCGAAVCPEHVRSESVVLRGTAQPGEVIHDIPARRLTCPVCRAAEQDT</sequence>
<dbReference type="AlphaFoldDB" id="A0A7H8TPX5"/>
<dbReference type="EMBL" id="CP056041">
    <property type="protein sequence ID" value="QKZ24190.1"/>
    <property type="molecule type" value="Genomic_DNA"/>
</dbReference>
<evidence type="ECO:0000313" key="2">
    <source>
        <dbReference type="Proteomes" id="UP000509418"/>
    </source>
</evidence>
<evidence type="ECO:0000313" key="1">
    <source>
        <dbReference type="EMBL" id="QKZ24190.1"/>
    </source>
</evidence>
<dbReference type="GeneID" id="91332461"/>
<dbReference type="InterPro" id="IPR017211">
    <property type="entry name" value="UCP037465_Znf"/>
</dbReference>
<dbReference type="RefSeq" id="WP_107909572.1">
    <property type="nucleotide sequence ID" value="NZ_BMUS01000006.1"/>
</dbReference>
<organism evidence="1 2">
    <name type="scientific">Streptomyces chartreusis</name>
    <dbReference type="NCBI Taxonomy" id="1969"/>
    <lineage>
        <taxon>Bacteria</taxon>
        <taxon>Bacillati</taxon>
        <taxon>Actinomycetota</taxon>
        <taxon>Actinomycetes</taxon>
        <taxon>Kitasatosporales</taxon>
        <taxon>Streptomycetaceae</taxon>
        <taxon>Streptomyces</taxon>
    </lineage>
</organism>